<protein>
    <submittedName>
        <fullName evidence="2">HD-GYP domain-containing protein</fullName>
        <ecNumber evidence="2">3.1.4.-</ecNumber>
    </submittedName>
</protein>
<keyword evidence="2" id="KW-0378">Hydrolase</keyword>
<dbReference type="PROSITE" id="PS51832">
    <property type="entry name" value="HD_GYP"/>
    <property type="match status" value="1"/>
</dbReference>
<evidence type="ECO:0000259" key="1">
    <source>
        <dbReference type="PROSITE" id="PS51832"/>
    </source>
</evidence>
<dbReference type="EMBL" id="JBHLUU010000125">
    <property type="protein sequence ID" value="MFC0477831.1"/>
    <property type="molecule type" value="Genomic_DNA"/>
</dbReference>
<dbReference type="GO" id="GO:0016787">
    <property type="term" value="F:hydrolase activity"/>
    <property type="evidence" value="ECO:0007669"/>
    <property type="project" value="UniProtKB-KW"/>
</dbReference>
<accession>A0ABV6KWX4</accession>
<dbReference type="PANTHER" id="PTHR43155:SF2">
    <property type="entry name" value="CYCLIC DI-GMP PHOSPHODIESTERASE PA4108"/>
    <property type="match status" value="1"/>
</dbReference>
<reference evidence="2 3" key="1">
    <citation type="submission" date="2024-09" db="EMBL/GenBank/DDBJ databases">
        <authorList>
            <person name="Sun Q."/>
            <person name="Mori K."/>
        </authorList>
    </citation>
    <scope>NUCLEOTIDE SEQUENCE [LARGE SCALE GENOMIC DNA]</scope>
    <source>
        <strain evidence="2 3">CGMCC 1.9126</strain>
    </source>
</reference>
<evidence type="ECO:0000313" key="2">
    <source>
        <dbReference type="EMBL" id="MFC0477831.1"/>
    </source>
</evidence>
<dbReference type="InterPro" id="IPR006675">
    <property type="entry name" value="HDIG_dom"/>
</dbReference>
<dbReference type="Proteomes" id="UP001589738">
    <property type="component" value="Unassembled WGS sequence"/>
</dbReference>
<name>A0ABV6KWX4_9BACI</name>
<comment type="caution">
    <text evidence="2">The sequence shown here is derived from an EMBL/GenBank/DDBJ whole genome shotgun (WGS) entry which is preliminary data.</text>
</comment>
<dbReference type="InterPro" id="IPR003607">
    <property type="entry name" value="HD/PDEase_dom"/>
</dbReference>
<evidence type="ECO:0000313" key="3">
    <source>
        <dbReference type="Proteomes" id="UP001589738"/>
    </source>
</evidence>
<dbReference type="EC" id="3.1.4.-" evidence="2"/>
<sequence length="354" mass="39914">MLTEGSLSLELVGSVLAEDVFAKNKSIPLLRKGTILNERHIFVLQSHLHHNNLRMETCLFNQPSISVEKLEQNYKESLGQLKTIFEDLEATINGSASNQPLQKLEHMYTPMLNTIVAEDEHFELLKLLRKDDEFTYVHSLNVAVVSSIIGKLLKMDKAEILLLGETGILHDIGKLAIPLSVLKKNGKLDPEEWELIRNHTVEGVQILKKMGETRSKVIMGTLMHHERLDGSGYPYGVREDVIPFHAQIISVADTYDAITAVRPYKGEQSPIVAVMILMEETAKGKFDSAITVPFTKYLMDQFVGKRVVLNTGEQGTVITVYEDRPHCPLVYLGDNHYVDLRYDGTRSLKDVVSY</sequence>
<proteinExistence type="predicted"/>
<dbReference type="RefSeq" id="WP_377059024.1">
    <property type="nucleotide sequence ID" value="NZ_JBHLUU010000125.1"/>
</dbReference>
<gene>
    <name evidence="2" type="ORF">ACFFHF_21815</name>
</gene>
<dbReference type="Gene3D" id="1.10.3210.10">
    <property type="entry name" value="Hypothetical protein af1432"/>
    <property type="match status" value="1"/>
</dbReference>
<dbReference type="InterPro" id="IPR037522">
    <property type="entry name" value="HD_GYP_dom"/>
</dbReference>
<dbReference type="Pfam" id="PF13487">
    <property type="entry name" value="HD_5"/>
    <property type="match status" value="1"/>
</dbReference>
<dbReference type="NCBIfam" id="TIGR00277">
    <property type="entry name" value="HDIG"/>
    <property type="match status" value="1"/>
</dbReference>
<feature type="domain" description="HD-GYP" evidence="1">
    <location>
        <begin position="113"/>
        <end position="310"/>
    </location>
</feature>
<dbReference type="SUPFAM" id="SSF109604">
    <property type="entry name" value="HD-domain/PDEase-like"/>
    <property type="match status" value="1"/>
</dbReference>
<keyword evidence="3" id="KW-1185">Reference proteome</keyword>
<dbReference type="CDD" id="cd00077">
    <property type="entry name" value="HDc"/>
    <property type="match status" value="1"/>
</dbReference>
<organism evidence="2 3">
    <name type="scientific">Robertmurraya beringensis</name>
    <dbReference type="NCBI Taxonomy" id="641660"/>
    <lineage>
        <taxon>Bacteria</taxon>
        <taxon>Bacillati</taxon>
        <taxon>Bacillota</taxon>
        <taxon>Bacilli</taxon>
        <taxon>Bacillales</taxon>
        <taxon>Bacillaceae</taxon>
        <taxon>Robertmurraya</taxon>
    </lineage>
</organism>
<dbReference type="SMART" id="SM00471">
    <property type="entry name" value="HDc"/>
    <property type="match status" value="1"/>
</dbReference>
<dbReference type="PANTHER" id="PTHR43155">
    <property type="entry name" value="CYCLIC DI-GMP PHOSPHODIESTERASE PA4108-RELATED"/>
    <property type="match status" value="1"/>
</dbReference>